<name>A0ABN8NWL6_9CNID</name>
<keyword evidence="2" id="KW-0472">Membrane</keyword>
<proteinExistence type="predicted"/>
<organism evidence="4 5">
    <name type="scientific">Porites lobata</name>
    <dbReference type="NCBI Taxonomy" id="104759"/>
    <lineage>
        <taxon>Eukaryota</taxon>
        <taxon>Metazoa</taxon>
        <taxon>Cnidaria</taxon>
        <taxon>Anthozoa</taxon>
        <taxon>Hexacorallia</taxon>
        <taxon>Scleractinia</taxon>
        <taxon>Fungiina</taxon>
        <taxon>Poritidae</taxon>
        <taxon>Porites</taxon>
    </lineage>
</organism>
<dbReference type="InterPro" id="IPR003599">
    <property type="entry name" value="Ig_sub"/>
</dbReference>
<dbReference type="Pfam" id="PF01391">
    <property type="entry name" value="Collagen"/>
    <property type="match status" value="1"/>
</dbReference>
<evidence type="ECO:0000259" key="3">
    <source>
        <dbReference type="PROSITE" id="PS50835"/>
    </source>
</evidence>
<feature type="region of interest" description="Disordered" evidence="1">
    <location>
        <begin position="150"/>
        <end position="234"/>
    </location>
</feature>
<evidence type="ECO:0000256" key="2">
    <source>
        <dbReference type="SAM" id="Phobius"/>
    </source>
</evidence>
<feature type="domain" description="Ig-like" evidence="3">
    <location>
        <begin position="251"/>
        <end position="319"/>
    </location>
</feature>
<dbReference type="Proteomes" id="UP001159405">
    <property type="component" value="Unassembled WGS sequence"/>
</dbReference>
<protein>
    <recommendedName>
        <fullName evidence="3">Ig-like domain-containing protein</fullName>
    </recommendedName>
</protein>
<dbReference type="PROSITE" id="PS50835">
    <property type="entry name" value="IG_LIKE"/>
    <property type="match status" value="2"/>
</dbReference>
<keyword evidence="2" id="KW-0812">Transmembrane</keyword>
<accession>A0ABN8NWL6</accession>
<keyword evidence="2" id="KW-1133">Transmembrane helix</keyword>
<dbReference type="InterPro" id="IPR013783">
    <property type="entry name" value="Ig-like_fold"/>
</dbReference>
<sequence length="634" mass="69127">MEEGSKSCFTKFSKRESLVIFAMSLFLFGLMFVRIEVVHRKAEVMEAKLVKRIQRIEDEMQRKVQTIVKEMLLTEGKTTTGDSRVYASVDFQETVESVPGQHLRERRNIAPTAGALSLQQIRQEIDKKFTQVCSTADKLCQTGQQGLKGEKGALGYPGYKGEKGAPGKTGPRGPKGLTGTQGIRGKQGPTGSQGSNGEKGEEGAVGSRGAKGDTGRMGPPGEKGSVGFKGNKGNRGFTGIQGPKGECVVPPKIFVSPESQYVFLNKPATFYCWVQGQSFKKITWRKLEGNVLRDISTANGILHISYVQRSHTGSYLCTVVTSYGIFRAVTTLGIKASPILTRKPPPQVFADVGSTVKLCCEADGLVAWSRSGTALASLPYFQKDGCLTIRSARRERAGEYTCRASNQFGISEATSESYCHSGWMLIARFSNNDGKNWMKDSGDWWYDRRNATGVTTDPSVNADMISPAFWLLKGGEFKITRSDDSNHTPLLQTTGNCLDGKTFRSKITSYGNFRNGKNWSSDRCLGNCTIQYGGQYKTTDGFQQAECSSNIQSSNKIGFWCDYGVGDGSVMMIGGGGEDCSRADHGIGITEANQASFIEQSSDETENDFGFHSVQGTGGQSQSSQSYSLNLWIR</sequence>
<dbReference type="InterPro" id="IPR003598">
    <property type="entry name" value="Ig_sub2"/>
</dbReference>
<dbReference type="SMART" id="SM00408">
    <property type="entry name" value="IGc2"/>
    <property type="match status" value="2"/>
</dbReference>
<evidence type="ECO:0000256" key="1">
    <source>
        <dbReference type="SAM" id="MobiDB-lite"/>
    </source>
</evidence>
<dbReference type="PANTHER" id="PTHR24637">
    <property type="entry name" value="COLLAGEN"/>
    <property type="match status" value="1"/>
</dbReference>
<keyword evidence="5" id="KW-1185">Reference proteome</keyword>
<dbReference type="Pfam" id="PF13927">
    <property type="entry name" value="Ig_3"/>
    <property type="match status" value="2"/>
</dbReference>
<gene>
    <name evidence="4" type="ORF">PLOB_00029914</name>
</gene>
<feature type="region of interest" description="Disordered" evidence="1">
    <location>
        <begin position="608"/>
        <end position="634"/>
    </location>
</feature>
<dbReference type="EMBL" id="CALNXK010000038">
    <property type="protein sequence ID" value="CAH3123362.1"/>
    <property type="molecule type" value="Genomic_DNA"/>
</dbReference>
<dbReference type="InterPro" id="IPR007110">
    <property type="entry name" value="Ig-like_dom"/>
</dbReference>
<dbReference type="SUPFAM" id="SSF48726">
    <property type="entry name" value="Immunoglobulin"/>
    <property type="match status" value="2"/>
</dbReference>
<feature type="domain" description="Ig-like" evidence="3">
    <location>
        <begin position="338"/>
        <end position="417"/>
    </location>
</feature>
<comment type="caution">
    <text evidence="4">The sequence shown here is derived from an EMBL/GenBank/DDBJ whole genome shotgun (WGS) entry which is preliminary data.</text>
</comment>
<dbReference type="SMART" id="SM00409">
    <property type="entry name" value="IG"/>
    <property type="match status" value="2"/>
</dbReference>
<feature type="transmembrane region" description="Helical" evidence="2">
    <location>
        <begin position="18"/>
        <end position="35"/>
    </location>
</feature>
<dbReference type="InterPro" id="IPR008160">
    <property type="entry name" value="Collagen"/>
</dbReference>
<dbReference type="Gene3D" id="2.60.40.10">
    <property type="entry name" value="Immunoglobulins"/>
    <property type="match status" value="2"/>
</dbReference>
<reference evidence="4 5" key="1">
    <citation type="submission" date="2022-05" db="EMBL/GenBank/DDBJ databases">
        <authorList>
            <consortium name="Genoscope - CEA"/>
            <person name="William W."/>
        </authorList>
    </citation>
    <scope>NUCLEOTIDE SEQUENCE [LARGE SCALE GENOMIC DNA]</scope>
</reference>
<dbReference type="InterPro" id="IPR036179">
    <property type="entry name" value="Ig-like_dom_sf"/>
</dbReference>
<evidence type="ECO:0000313" key="4">
    <source>
        <dbReference type="EMBL" id="CAH3123362.1"/>
    </source>
</evidence>
<evidence type="ECO:0000313" key="5">
    <source>
        <dbReference type="Proteomes" id="UP001159405"/>
    </source>
</evidence>